<reference evidence="1" key="1">
    <citation type="submission" date="2019-12" db="EMBL/GenBank/DDBJ databases">
        <title>Genome sequencing and annotation of Brassica cretica.</title>
        <authorList>
            <person name="Studholme D.J."/>
            <person name="Sarris P.F."/>
        </authorList>
    </citation>
    <scope>NUCLEOTIDE SEQUENCE</scope>
    <source>
        <strain evidence="1">PFS-102/07</strain>
        <tissue evidence="1">Leaf</tissue>
    </source>
</reference>
<protein>
    <submittedName>
        <fullName evidence="1">Uncharacterized protein</fullName>
    </submittedName>
</protein>
<gene>
    <name evidence="1" type="ORF">F2Q70_00030597</name>
</gene>
<dbReference type="AlphaFoldDB" id="A0A8S9FMG4"/>
<evidence type="ECO:0000313" key="1">
    <source>
        <dbReference type="EMBL" id="KAF2533546.1"/>
    </source>
</evidence>
<sequence>MDLRRNGSETACGLHPKPSLSAKHDCTALIDVKPTRINVDDVLELIQTKANIGGMWRVRENLEWRIYGRKLKYQHSHRRRYAGGVGGEEENRYDD</sequence>
<dbReference type="EMBL" id="QGKY02002305">
    <property type="protein sequence ID" value="KAF2533546.1"/>
    <property type="molecule type" value="Genomic_DNA"/>
</dbReference>
<proteinExistence type="predicted"/>
<accession>A0A8S9FMG4</accession>
<organism evidence="1">
    <name type="scientific">Brassica cretica</name>
    <name type="common">Mustard</name>
    <dbReference type="NCBI Taxonomy" id="69181"/>
    <lineage>
        <taxon>Eukaryota</taxon>
        <taxon>Viridiplantae</taxon>
        <taxon>Streptophyta</taxon>
        <taxon>Embryophyta</taxon>
        <taxon>Tracheophyta</taxon>
        <taxon>Spermatophyta</taxon>
        <taxon>Magnoliopsida</taxon>
        <taxon>eudicotyledons</taxon>
        <taxon>Gunneridae</taxon>
        <taxon>Pentapetalae</taxon>
        <taxon>rosids</taxon>
        <taxon>malvids</taxon>
        <taxon>Brassicales</taxon>
        <taxon>Brassicaceae</taxon>
        <taxon>Brassiceae</taxon>
        <taxon>Brassica</taxon>
    </lineage>
</organism>
<name>A0A8S9FMG4_BRACR</name>
<comment type="caution">
    <text evidence="1">The sequence shown here is derived from an EMBL/GenBank/DDBJ whole genome shotgun (WGS) entry which is preliminary data.</text>
</comment>